<dbReference type="InterPro" id="IPR028098">
    <property type="entry name" value="Glyco_trans_4-like_N"/>
</dbReference>
<protein>
    <submittedName>
        <fullName evidence="4">Glycosyltransferase</fullName>
    </submittedName>
</protein>
<organism evidence="4 5">
    <name type="scientific">Robbsia betulipollinis</name>
    <dbReference type="NCBI Taxonomy" id="2981849"/>
    <lineage>
        <taxon>Bacteria</taxon>
        <taxon>Pseudomonadati</taxon>
        <taxon>Pseudomonadota</taxon>
        <taxon>Betaproteobacteria</taxon>
        <taxon>Burkholderiales</taxon>
        <taxon>Burkholderiaceae</taxon>
        <taxon>Robbsia</taxon>
    </lineage>
</organism>
<evidence type="ECO:0000313" key="4">
    <source>
        <dbReference type="EMBL" id="MCY0389807.1"/>
    </source>
</evidence>
<comment type="caution">
    <text evidence="4">The sequence shown here is derived from an EMBL/GenBank/DDBJ whole genome shotgun (WGS) entry which is preliminary data.</text>
</comment>
<evidence type="ECO:0000256" key="1">
    <source>
        <dbReference type="SAM" id="MobiDB-lite"/>
    </source>
</evidence>
<evidence type="ECO:0000259" key="3">
    <source>
        <dbReference type="Pfam" id="PF13439"/>
    </source>
</evidence>
<evidence type="ECO:0000259" key="2">
    <source>
        <dbReference type="Pfam" id="PF00534"/>
    </source>
</evidence>
<dbReference type="EMBL" id="JAPMXC010000012">
    <property type="protein sequence ID" value="MCY0389807.1"/>
    <property type="molecule type" value="Genomic_DNA"/>
</dbReference>
<dbReference type="Pfam" id="PF00534">
    <property type="entry name" value="Glycos_transf_1"/>
    <property type="match status" value="1"/>
</dbReference>
<feature type="region of interest" description="Disordered" evidence="1">
    <location>
        <begin position="386"/>
        <end position="408"/>
    </location>
</feature>
<dbReference type="SUPFAM" id="SSF53756">
    <property type="entry name" value="UDP-Glycosyltransferase/glycogen phosphorylase"/>
    <property type="match status" value="1"/>
</dbReference>
<reference evidence="4" key="1">
    <citation type="submission" date="2022-11" db="EMBL/GenBank/DDBJ databases">
        <title>Robbsia betulipollinis sp. nov., isolated from pollen of birch (Betula pendula).</title>
        <authorList>
            <person name="Shi H."/>
            <person name="Ambika Manirajan B."/>
            <person name="Ratering S."/>
            <person name="Geissler-Plaum R."/>
            <person name="Schnell S."/>
        </authorList>
    </citation>
    <scope>NUCLEOTIDE SEQUENCE</scope>
    <source>
        <strain evidence="4">Bb-Pol-6</strain>
    </source>
</reference>
<gene>
    <name evidence="4" type="ORF">OVY01_21945</name>
</gene>
<sequence length="408" mass="44242">MRVLMLDQTGQMGGAEFAMLELCERAQFDWQAILFEDGPFREKLAALDRRVDIVSSHAVSSVKKDGQSRSVLKAVGGVIGMIKQVAKIATSCDIIYANTQKAAVVGAFAGKFARRPVVWYLHDIMTSEHFGKFQLLVIKYVSRHLLSGVVCNSVASRDALVKLTGLDPTHLPVVYNGIPAEPFDHAESEPVALLRERFRLPKDAFLVGCFSRLAPWKGQHVLLDAIARDADTHAVLVGAPFFGSEKYAEQLQQQVKRLGIEARVHFAGFQADVPRMMRAMDVVAHTSIAPEPFGRVIVEGMLAGKPVIGSKAGGVTEIIDDGRSGLLVNPDDAAALSNAITALRHDLAMAHRIAMAGQAKARASFTPAAHCRKMTEALMNHLNSPRRGASAVHMTQSGEPPEADGPER</sequence>
<proteinExistence type="predicted"/>
<dbReference type="CDD" id="cd03811">
    <property type="entry name" value="GT4_GT28_WabH-like"/>
    <property type="match status" value="1"/>
</dbReference>
<feature type="domain" description="Glycosyltransferase subfamily 4-like N-terminal" evidence="3">
    <location>
        <begin position="71"/>
        <end position="180"/>
    </location>
</feature>
<dbReference type="Proteomes" id="UP001082899">
    <property type="component" value="Unassembled WGS sequence"/>
</dbReference>
<keyword evidence="5" id="KW-1185">Reference proteome</keyword>
<name>A0ABT3ZU84_9BURK</name>
<dbReference type="Gene3D" id="3.40.50.2000">
    <property type="entry name" value="Glycogen Phosphorylase B"/>
    <property type="match status" value="2"/>
</dbReference>
<dbReference type="Pfam" id="PF13439">
    <property type="entry name" value="Glyco_transf_4"/>
    <property type="match status" value="1"/>
</dbReference>
<accession>A0ABT3ZU84</accession>
<evidence type="ECO:0000313" key="5">
    <source>
        <dbReference type="Proteomes" id="UP001082899"/>
    </source>
</evidence>
<feature type="domain" description="Glycosyl transferase family 1" evidence="2">
    <location>
        <begin position="195"/>
        <end position="358"/>
    </location>
</feature>
<dbReference type="InterPro" id="IPR001296">
    <property type="entry name" value="Glyco_trans_1"/>
</dbReference>
<dbReference type="PANTHER" id="PTHR12526">
    <property type="entry name" value="GLYCOSYLTRANSFERASE"/>
    <property type="match status" value="1"/>
</dbReference>